<feature type="region of interest" description="Disordered" evidence="1">
    <location>
        <begin position="43"/>
        <end position="84"/>
    </location>
</feature>
<reference evidence="2" key="1">
    <citation type="journal article" date="2009" name="PLoS Genet.">
        <title>Sequencing, mapping, and analysis of 27,455 maize full-length cDNAs.</title>
        <authorList>
            <person name="Soderlund C."/>
            <person name="Descour A."/>
            <person name="Kudrna D."/>
            <person name="Bomhoff M."/>
            <person name="Boyd L."/>
            <person name="Currie J."/>
            <person name="Angelova A."/>
            <person name="Collura K."/>
            <person name="Wissotski M."/>
            <person name="Ashley E."/>
            <person name="Morrow D."/>
            <person name="Fernandes J."/>
            <person name="Walbot V."/>
            <person name="Yu Y."/>
        </authorList>
    </citation>
    <scope>NUCLEOTIDE SEQUENCE</scope>
    <source>
        <strain evidence="2">B73</strain>
    </source>
</reference>
<feature type="compositionally biased region" description="Polar residues" evidence="1">
    <location>
        <begin position="43"/>
        <end position="65"/>
    </location>
</feature>
<protein>
    <submittedName>
        <fullName evidence="2">Uncharacterized protein</fullName>
    </submittedName>
</protein>
<accession>C0HF30</accession>
<reference evidence="2" key="2">
    <citation type="submission" date="2012-06" db="EMBL/GenBank/DDBJ databases">
        <authorList>
            <person name="Yu Y."/>
            <person name="Currie J."/>
            <person name="Lomeli R."/>
            <person name="Angelova A."/>
            <person name="Collura K."/>
            <person name="Wissotski M."/>
            <person name="Campos D."/>
            <person name="Kudrna D."/>
            <person name="Golser W."/>
            <person name="Ashely E."/>
            <person name="Descour A."/>
            <person name="Fernandes J."/>
            <person name="Soderlund C."/>
            <person name="Walbot V."/>
        </authorList>
    </citation>
    <scope>NUCLEOTIDE SEQUENCE</scope>
    <source>
        <strain evidence="2">B73</strain>
    </source>
</reference>
<sequence>MEATNKKLSALLCQTRTQQRSSTRCATQPSGLPWFLLHGTQKSHMNSTSSQAITQLSQPIVSDTTPAAIRQTSARERRPCASGS</sequence>
<organism evidence="2">
    <name type="scientific">Zea mays</name>
    <name type="common">Maize</name>
    <dbReference type="NCBI Taxonomy" id="4577"/>
    <lineage>
        <taxon>Eukaryota</taxon>
        <taxon>Viridiplantae</taxon>
        <taxon>Streptophyta</taxon>
        <taxon>Embryophyta</taxon>
        <taxon>Tracheophyta</taxon>
        <taxon>Spermatophyta</taxon>
        <taxon>Magnoliopsida</taxon>
        <taxon>Liliopsida</taxon>
        <taxon>Poales</taxon>
        <taxon>Poaceae</taxon>
        <taxon>PACMAD clade</taxon>
        <taxon>Panicoideae</taxon>
        <taxon>Andropogonodae</taxon>
        <taxon>Andropogoneae</taxon>
        <taxon>Tripsacinae</taxon>
        <taxon>Zea</taxon>
    </lineage>
</organism>
<feature type="compositionally biased region" description="Basic and acidic residues" evidence="1">
    <location>
        <begin position="73"/>
        <end position="84"/>
    </location>
</feature>
<evidence type="ECO:0000256" key="1">
    <source>
        <dbReference type="SAM" id="MobiDB-lite"/>
    </source>
</evidence>
<proteinExistence type="evidence at transcript level"/>
<name>C0HF30_MAIZE</name>
<dbReference type="AlphaFoldDB" id="C0HF30"/>
<evidence type="ECO:0000313" key="2">
    <source>
        <dbReference type="EMBL" id="ACN25633.1"/>
    </source>
</evidence>
<dbReference type="EMBL" id="BT060936">
    <property type="protein sequence ID" value="ACN25633.1"/>
    <property type="molecule type" value="mRNA"/>
</dbReference>